<proteinExistence type="predicted"/>
<gene>
    <name evidence="2" type="ORF">V5O48_006636</name>
</gene>
<reference evidence="2 3" key="1">
    <citation type="submission" date="2024-02" db="EMBL/GenBank/DDBJ databases">
        <title>A draft genome for the cacao thread blight pathogen Marasmius crinis-equi.</title>
        <authorList>
            <person name="Cohen S.P."/>
            <person name="Baruah I.K."/>
            <person name="Amoako-Attah I."/>
            <person name="Bukari Y."/>
            <person name="Meinhardt L.W."/>
            <person name="Bailey B.A."/>
        </authorList>
    </citation>
    <scope>NUCLEOTIDE SEQUENCE [LARGE SCALE GENOMIC DNA]</scope>
    <source>
        <strain evidence="2 3">GH-76</strain>
    </source>
</reference>
<dbReference type="EMBL" id="JBAHYK010000314">
    <property type="protein sequence ID" value="KAL0575334.1"/>
    <property type="molecule type" value="Genomic_DNA"/>
</dbReference>
<protein>
    <recommendedName>
        <fullName evidence="4">F-box domain-containing protein</fullName>
    </recommendedName>
</protein>
<organism evidence="2 3">
    <name type="scientific">Marasmius crinis-equi</name>
    <dbReference type="NCBI Taxonomy" id="585013"/>
    <lineage>
        <taxon>Eukaryota</taxon>
        <taxon>Fungi</taxon>
        <taxon>Dikarya</taxon>
        <taxon>Basidiomycota</taxon>
        <taxon>Agaricomycotina</taxon>
        <taxon>Agaricomycetes</taxon>
        <taxon>Agaricomycetidae</taxon>
        <taxon>Agaricales</taxon>
        <taxon>Marasmiineae</taxon>
        <taxon>Marasmiaceae</taxon>
        <taxon>Marasmius</taxon>
    </lineage>
</organism>
<keyword evidence="3" id="KW-1185">Reference proteome</keyword>
<comment type="caution">
    <text evidence="2">The sequence shown here is derived from an EMBL/GenBank/DDBJ whole genome shotgun (WGS) entry which is preliminary data.</text>
</comment>
<evidence type="ECO:0000256" key="1">
    <source>
        <dbReference type="SAM" id="MobiDB-lite"/>
    </source>
</evidence>
<name>A0ABR3FIY5_9AGAR</name>
<accession>A0ABR3FIY5</accession>
<evidence type="ECO:0008006" key="4">
    <source>
        <dbReference type="Google" id="ProtNLM"/>
    </source>
</evidence>
<evidence type="ECO:0000313" key="2">
    <source>
        <dbReference type="EMBL" id="KAL0575334.1"/>
    </source>
</evidence>
<dbReference type="Proteomes" id="UP001465976">
    <property type="component" value="Unassembled WGS sequence"/>
</dbReference>
<evidence type="ECO:0000313" key="3">
    <source>
        <dbReference type="Proteomes" id="UP001465976"/>
    </source>
</evidence>
<sequence>MATSISAAEANHCVQSSGETEENDTASSLTRREIISTERIGTNAPTIIIDDFPNELLSEIFILAHASHKLNSPARHPLHPRAQARILRNVSSRWRGVAERTRSIWQDFEITTKGSPCFWTKVEREVLRTLKKHSDSWQYTVLEINRSLIAELSSIHRKISNLERLDLVLYKEFGEWPIGLFANAGPQEVLIDIFSHAPKLKSFTSRGVSPSLETIPWRHGLPWPQLERIDITERHTILESYNFLNGAGSVETICINAPSGRTLFAFNSSFDLPILLPSVRCLFYRHNSRNEGNSILCHLKLPNLVELSVDDAVGANTCLTASQRLLERSIPDLKCMELKCSSRSYVCCDGTEGGWYMKLIDRVRQSLEYLSLDVVLPRRGVKKGRENVPLVLMNNMMNILGNWLMMGLGKLEDLVLMINIGDDVDSETLATCVDDLKNLMRKNLFRRKERWVDITILVYGFPEVTHGIRQEWKKMSSTLGVDEETVVVLQE</sequence>
<feature type="region of interest" description="Disordered" evidence="1">
    <location>
        <begin position="1"/>
        <end position="30"/>
    </location>
</feature>